<dbReference type="OrthoDB" id="2947935at2759"/>
<evidence type="ECO:0000313" key="3">
    <source>
        <dbReference type="EMBL" id="GJE93672.1"/>
    </source>
</evidence>
<dbReference type="InterPro" id="IPR036673">
    <property type="entry name" value="Cyanovirin-N_sf"/>
</dbReference>
<feature type="chain" id="PRO_5040311840" evidence="1">
    <location>
        <begin position="25"/>
        <end position="122"/>
    </location>
</feature>
<dbReference type="Pfam" id="PF08881">
    <property type="entry name" value="CVNH"/>
    <property type="match status" value="1"/>
</dbReference>
<protein>
    <submittedName>
        <fullName evidence="3">Cyanovirin-N Homology domain-containing protein</fullName>
    </submittedName>
</protein>
<organism evidence="3 4">
    <name type="scientific">Phanerochaete sordida</name>
    <dbReference type="NCBI Taxonomy" id="48140"/>
    <lineage>
        <taxon>Eukaryota</taxon>
        <taxon>Fungi</taxon>
        <taxon>Dikarya</taxon>
        <taxon>Basidiomycota</taxon>
        <taxon>Agaricomycotina</taxon>
        <taxon>Agaricomycetes</taxon>
        <taxon>Polyporales</taxon>
        <taxon>Phanerochaetaceae</taxon>
        <taxon>Phanerochaete</taxon>
    </lineage>
</organism>
<evidence type="ECO:0000313" key="4">
    <source>
        <dbReference type="Proteomes" id="UP000703269"/>
    </source>
</evidence>
<dbReference type="AlphaFoldDB" id="A0A9P3LH24"/>
<dbReference type="SMART" id="SM01111">
    <property type="entry name" value="CVNH"/>
    <property type="match status" value="1"/>
</dbReference>
<gene>
    <name evidence="3" type="ORF">PsYK624_098320</name>
</gene>
<keyword evidence="4" id="KW-1185">Reference proteome</keyword>
<reference evidence="3 4" key="1">
    <citation type="submission" date="2021-08" db="EMBL/GenBank/DDBJ databases">
        <title>Draft Genome Sequence of Phanerochaete sordida strain YK-624.</title>
        <authorList>
            <person name="Mori T."/>
            <person name="Dohra H."/>
            <person name="Suzuki T."/>
            <person name="Kawagishi H."/>
            <person name="Hirai H."/>
        </authorList>
    </citation>
    <scope>NUCLEOTIDE SEQUENCE [LARGE SCALE GENOMIC DNA]</scope>
    <source>
        <strain evidence="3 4">YK-624</strain>
    </source>
</reference>
<dbReference type="SUPFAM" id="SSF51322">
    <property type="entry name" value="Cyanovirin-N"/>
    <property type="match status" value="1"/>
</dbReference>
<dbReference type="Gene3D" id="2.30.60.10">
    <property type="entry name" value="Cyanovirin-N"/>
    <property type="match status" value="1"/>
</dbReference>
<proteinExistence type="predicted"/>
<dbReference type="EMBL" id="BPQB01000034">
    <property type="protein sequence ID" value="GJE93672.1"/>
    <property type="molecule type" value="Genomic_DNA"/>
</dbReference>
<feature type="signal peptide" evidence="1">
    <location>
        <begin position="1"/>
        <end position="24"/>
    </location>
</feature>
<sequence>MQLTLSSLFTALALALSLAGSAFGDSYGDSCHNQRISRGVLHAECLDRDDGRVQTQLDLNNCVAFQSGRLGCDGHGGFADDCDVNTCLLVGGTTMNCICEQRYPAVVNLGRCIQNDNGQLGC</sequence>
<evidence type="ECO:0000259" key="2">
    <source>
        <dbReference type="SMART" id="SM01111"/>
    </source>
</evidence>
<accession>A0A9P3LH24</accession>
<name>A0A9P3LH24_9APHY</name>
<dbReference type="Proteomes" id="UP000703269">
    <property type="component" value="Unassembled WGS sequence"/>
</dbReference>
<dbReference type="InterPro" id="IPR011058">
    <property type="entry name" value="Cyanovirin-N"/>
</dbReference>
<feature type="domain" description="Cyanovirin-N" evidence="2">
    <location>
        <begin position="26"/>
        <end position="122"/>
    </location>
</feature>
<comment type="caution">
    <text evidence="3">The sequence shown here is derived from an EMBL/GenBank/DDBJ whole genome shotgun (WGS) entry which is preliminary data.</text>
</comment>
<keyword evidence="1" id="KW-0732">Signal</keyword>
<evidence type="ECO:0000256" key="1">
    <source>
        <dbReference type="SAM" id="SignalP"/>
    </source>
</evidence>